<feature type="domain" description="Ricin B lectin" evidence="2">
    <location>
        <begin position="393"/>
        <end position="511"/>
    </location>
</feature>
<gene>
    <name evidence="3" type="ORF">I2501_16095</name>
</gene>
<dbReference type="CDD" id="cd00161">
    <property type="entry name" value="beta-trefoil_Ricin-like"/>
    <property type="match status" value="1"/>
</dbReference>
<dbReference type="PROSITE" id="PS50231">
    <property type="entry name" value="RICIN_B_LECTIN"/>
    <property type="match status" value="1"/>
</dbReference>
<evidence type="ECO:0000259" key="2">
    <source>
        <dbReference type="SMART" id="SM00458"/>
    </source>
</evidence>
<dbReference type="SMART" id="SM00458">
    <property type="entry name" value="RICIN"/>
    <property type="match status" value="1"/>
</dbReference>
<sequence length="511" mass="52600">MTVSSRSAQRVPARGAWVARLFPWRGNTSRPGTAARPDHGLWTVDRVVRALTAACDDANREIPAVHTLVVGADTVRLHLSTPDEQPPAGWSCQQEGRVWQAALREIQLARVSEALTDPFPRLVSLGSSRQGFVLLNLARAGGIIALEGDSRQARTLADDWIRELTTNPWAQDVQVVRVGFRTPRDEPGILEFGALRDAASTLAGLEGAVLVLAGSPNGRDLETLHHAAEEQTGRWTAVVVGRVPQPRWRLLLDADGMVETGFLTDPVARRPDHPLAAPDPDDPEPDSDPDPVPAAAAAGGFGSAGTGRGGERRLTWRAGVAGAGAAAVVAAVVVLLTTGHIGSSGSTPVARGSALPHVTATGPSSAPTTSPPAAPTTAAATTAAPVGNPPPPPGPALRNPATGKCLSAGVGTDGTPLRLAGCNGDANQAWQVMPNGTIQSQGLCMDAAWGATTPGTVVQVARCSGNPAQLFSIRGTTVYSQQANLCVGVANGGAAIHLAACSGATSTFKRP</sequence>
<dbReference type="Pfam" id="PF00652">
    <property type="entry name" value="Ricin_B_lectin"/>
    <property type="match status" value="1"/>
</dbReference>
<feature type="region of interest" description="Disordered" evidence="1">
    <location>
        <begin position="342"/>
        <end position="402"/>
    </location>
</feature>
<name>A0A931FF86_9ACTN</name>
<feature type="compositionally biased region" description="Gly residues" evidence="1">
    <location>
        <begin position="299"/>
        <end position="308"/>
    </location>
</feature>
<feature type="compositionally biased region" description="Low complexity" evidence="1">
    <location>
        <begin position="359"/>
        <end position="368"/>
    </location>
</feature>
<accession>A0A931FF86</accession>
<feature type="region of interest" description="Disordered" evidence="1">
    <location>
        <begin position="264"/>
        <end position="310"/>
    </location>
</feature>
<dbReference type="InterPro" id="IPR000772">
    <property type="entry name" value="Ricin_B_lectin"/>
</dbReference>
<dbReference type="RefSeq" id="WP_196194733.1">
    <property type="nucleotide sequence ID" value="NZ_JADPRT010000006.1"/>
</dbReference>
<dbReference type="AlphaFoldDB" id="A0A931FF86"/>
<reference evidence="3" key="1">
    <citation type="submission" date="2020-11" db="EMBL/GenBank/DDBJ databases">
        <title>Isolation and identification of active actinomycetes.</title>
        <authorList>
            <person name="Yu B."/>
        </authorList>
    </citation>
    <scope>NUCLEOTIDE SEQUENCE</scope>
    <source>
        <strain evidence="3">NEAU-YB345</strain>
    </source>
</reference>
<organism evidence="3 4">
    <name type="scientific">Streptacidiphilus fuscans</name>
    <dbReference type="NCBI Taxonomy" id="2789292"/>
    <lineage>
        <taxon>Bacteria</taxon>
        <taxon>Bacillati</taxon>
        <taxon>Actinomycetota</taxon>
        <taxon>Actinomycetes</taxon>
        <taxon>Kitasatosporales</taxon>
        <taxon>Streptomycetaceae</taxon>
        <taxon>Streptacidiphilus</taxon>
    </lineage>
</organism>
<comment type="caution">
    <text evidence="3">The sequence shown here is derived from an EMBL/GenBank/DDBJ whole genome shotgun (WGS) entry which is preliminary data.</text>
</comment>
<evidence type="ECO:0000313" key="4">
    <source>
        <dbReference type="Proteomes" id="UP000657385"/>
    </source>
</evidence>
<dbReference type="Gene3D" id="2.80.10.50">
    <property type="match status" value="1"/>
</dbReference>
<feature type="compositionally biased region" description="Low complexity" evidence="1">
    <location>
        <begin position="375"/>
        <end position="386"/>
    </location>
</feature>
<feature type="compositionally biased region" description="Acidic residues" evidence="1">
    <location>
        <begin position="279"/>
        <end position="289"/>
    </location>
</feature>
<evidence type="ECO:0000256" key="1">
    <source>
        <dbReference type="SAM" id="MobiDB-lite"/>
    </source>
</evidence>
<protein>
    <submittedName>
        <fullName evidence="3">Ricin-type beta-trefoil lectin domain protein</fullName>
    </submittedName>
</protein>
<evidence type="ECO:0000313" key="3">
    <source>
        <dbReference type="EMBL" id="MBF9069546.1"/>
    </source>
</evidence>
<keyword evidence="4" id="KW-1185">Reference proteome</keyword>
<dbReference type="InterPro" id="IPR035992">
    <property type="entry name" value="Ricin_B-like_lectins"/>
</dbReference>
<proteinExistence type="predicted"/>
<dbReference type="EMBL" id="JADPRT010000006">
    <property type="protein sequence ID" value="MBF9069546.1"/>
    <property type="molecule type" value="Genomic_DNA"/>
</dbReference>
<dbReference type="SUPFAM" id="SSF50370">
    <property type="entry name" value="Ricin B-like lectins"/>
    <property type="match status" value="1"/>
</dbReference>
<dbReference type="Proteomes" id="UP000657385">
    <property type="component" value="Unassembled WGS sequence"/>
</dbReference>